<name>A0A2U1AQ63_9BACT</name>
<feature type="chain" id="PRO_5015719585" evidence="2">
    <location>
        <begin position="19"/>
        <end position="276"/>
    </location>
</feature>
<dbReference type="OrthoDB" id="92679at2"/>
<dbReference type="Proteomes" id="UP000245959">
    <property type="component" value="Unassembled WGS sequence"/>
</dbReference>
<dbReference type="RefSeq" id="WP_116885082.1">
    <property type="nucleotide sequence ID" value="NZ_CABMMC010000155.1"/>
</dbReference>
<accession>A0A2U1AQ63</accession>
<keyword evidence="4" id="KW-1185">Reference proteome</keyword>
<keyword evidence="2" id="KW-0732">Signal</keyword>
<proteinExistence type="predicted"/>
<comment type="caution">
    <text evidence="3">The sequence shown here is derived from an EMBL/GenBank/DDBJ whole genome shotgun (WGS) entry which is preliminary data.</text>
</comment>
<feature type="region of interest" description="Disordered" evidence="1">
    <location>
        <begin position="23"/>
        <end position="47"/>
    </location>
</feature>
<evidence type="ECO:0000313" key="3">
    <source>
        <dbReference type="EMBL" id="PVY38467.1"/>
    </source>
</evidence>
<dbReference type="EMBL" id="QEKH01000026">
    <property type="protein sequence ID" value="PVY38467.1"/>
    <property type="molecule type" value="Genomic_DNA"/>
</dbReference>
<evidence type="ECO:0000256" key="2">
    <source>
        <dbReference type="SAM" id="SignalP"/>
    </source>
</evidence>
<evidence type="ECO:0000313" key="4">
    <source>
        <dbReference type="Proteomes" id="UP000245959"/>
    </source>
</evidence>
<evidence type="ECO:0000256" key="1">
    <source>
        <dbReference type="SAM" id="MobiDB-lite"/>
    </source>
</evidence>
<dbReference type="GeneID" id="78296376"/>
<sequence length="276" mass="28734">MLKKSMILIAALAGLALAAAPREPETTVTEAPAPSETAEQTPETKNDETIICLPPATGIFFPVIINGQNGDAGLILSGRPAESEPSFRGGLIFSLLGEEYEHCDIYGIHIGWFGNTRNQTGLQIAMVNQAPEGTATGQIGILASGSLATRGLQTGGLVAACTDMAGIQVAGMGAMTRQLRGVQVSGLAALTAEGSGLQIAPFNVSGMVLKESELKEAEISPETDGVLTQIGLENLAGKECAFQIGLINQKAGKGFQIGLLNYSQNSPIPYLPLINW</sequence>
<protein>
    <submittedName>
        <fullName evidence="3">Uncharacterized protein</fullName>
    </submittedName>
</protein>
<organism evidence="3 4">
    <name type="scientific">Victivallis vadensis</name>
    <dbReference type="NCBI Taxonomy" id="172901"/>
    <lineage>
        <taxon>Bacteria</taxon>
        <taxon>Pseudomonadati</taxon>
        <taxon>Lentisphaerota</taxon>
        <taxon>Lentisphaeria</taxon>
        <taxon>Victivallales</taxon>
        <taxon>Victivallaceae</taxon>
        <taxon>Victivallis</taxon>
    </lineage>
</organism>
<reference evidence="3 4" key="1">
    <citation type="submission" date="2018-04" db="EMBL/GenBank/DDBJ databases">
        <title>Genomic Encyclopedia of Type Strains, Phase IV (KMG-IV): sequencing the most valuable type-strain genomes for metagenomic binning, comparative biology and taxonomic classification.</title>
        <authorList>
            <person name="Goeker M."/>
        </authorList>
    </citation>
    <scope>NUCLEOTIDE SEQUENCE [LARGE SCALE GENOMIC DNA]</scope>
    <source>
        <strain evidence="3 4">DSM 14823</strain>
    </source>
</reference>
<feature type="signal peptide" evidence="2">
    <location>
        <begin position="1"/>
        <end position="18"/>
    </location>
</feature>
<dbReference type="AlphaFoldDB" id="A0A2U1AQ63"/>
<gene>
    <name evidence="3" type="ORF">C8D82_12664</name>
</gene>